<name>A0A7U2FF22_PHANO</name>
<organism evidence="1 2">
    <name type="scientific">Phaeosphaeria nodorum (strain SN15 / ATCC MYA-4574 / FGSC 10173)</name>
    <name type="common">Glume blotch fungus</name>
    <name type="synonym">Parastagonospora nodorum</name>
    <dbReference type="NCBI Taxonomy" id="321614"/>
    <lineage>
        <taxon>Eukaryota</taxon>
        <taxon>Fungi</taxon>
        <taxon>Dikarya</taxon>
        <taxon>Ascomycota</taxon>
        <taxon>Pezizomycotina</taxon>
        <taxon>Dothideomycetes</taxon>
        <taxon>Pleosporomycetidae</taxon>
        <taxon>Pleosporales</taxon>
        <taxon>Pleosporineae</taxon>
        <taxon>Phaeosphaeriaceae</taxon>
        <taxon>Parastagonospora</taxon>
    </lineage>
</organism>
<sequence>MPSSSRACTTAVPLLNVFSNQCSLTCLPFCVMDFVTSSHRAQPCESLEQYDHGSGHETGRPFDTRLVSSTACAMGQPTYI</sequence>
<accession>A0A7U2FF22</accession>
<keyword evidence="2" id="KW-1185">Reference proteome</keyword>
<dbReference type="AlphaFoldDB" id="A0A7U2FF22"/>
<evidence type="ECO:0000313" key="1">
    <source>
        <dbReference type="EMBL" id="QRD04081.1"/>
    </source>
</evidence>
<dbReference type="VEuPathDB" id="FungiDB:JI435_420680"/>
<protein>
    <submittedName>
        <fullName evidence="1">Uncharacterized protein</fullName>
    </submittedName>
</protein>
<reference evidence="2" key="1">
    <citation type="journal article" date="2021" name="BMC Genomics">
        <title>Chromosome-level genome assembly and manually-curated proteome of model necrotroph Parastagonospora nodorum Sn15 reveals a genome-wide trove of candidate effector homologs, and redundancy of virulence-related functions within an accessory chromosome.</title>
        <authorList>
            <person name="Bertazzoni S."/>
            <person name="Jones D.A.B."/>
            <person name="Phan H.T."/>
            <person name="Tan K.-C."/>
            <person name="Hane J.K."/>
        </authorList>
    </citation>
    <scope>NUCLEOTIDE SEQUENCE [LARGE SCALE GENOMIC DNA]</scope>
    <source>
        <strain evidence="2">SN15 / ATCC MYA-4574 / FGSC 10173)</strain>
    </source>
</reference>
<evidence type="ECO:0000313" key="2">
    <source>
        <dbReference type="Proteomes" id="UP000663193"/>
    </source>
</evidence>
<dbReference type="EMBL" id="CP069038">
    <property type="protein sequence ID" value="QRD04081.1"/>
    <property type="molecule type" value="Genomic_DNA"/>
</dbReference>
<gene>
    <name evidence="1" type="ORF">JI435_420680</name>
</gene>
<proteinExistence type="predicted"/>
<dbReference type="Proteomes" id="UP000663193">
    <property type="component" value="Chromosome 16"/>
</dbReference>